<sequence length="143" mass="15649">MAGIAYCLVWLSASGSGSLRSPPIVSPLVNRDVDRCRAKLRRGRDDPGALVGAAPVDGRERLRIARRLAEKPAKTLAICRCRRSNSPSRSMLKKRSLMAGSLKPGPSHQDEPDHALQFACLWETPSDKQIETRSANRDCLSDA</sequence>
<dbReference type="KEGG" id="bpx:BUPH_08331"/>
<organism evidence="2 3">
    <name type="scientific">Paraburkholderia phenoliruptrix BR3459a</name>
    <dbReference type="NCBI Taxonomy" id="1229205"/>
    <lineage>
        <taxon>Bacteria</taxon>
        <taxon>Pseudomonadati</taxon>
        <taxon>Pseudomonadota</taxon>
        <taxon>Betaproteobacteria</taxon>
        <taxon>Burkholderiales</taxon>
        <taxon>Burkholderiaceae</taxon>
        <taxon>Paraburkholderia</taxon>
    </lineage>
</organism>
<gene>
    <name evidence="2" type="ORF">BUPH_08331</name>
</gene>
<geneLocation type="plasmid" evidence="2 3">
    <name>pSYMBR3459</name>
</geneLocation>
<evidence type="ECO:0000256" key="1">
    <source>
        <dbReference type="SAM" id="MobiDB-lite"/>
    </source>
</evidence>
<dbReference type="AlphaFoldDB" id="K0DUV8"/>
<keyword evidence="2" id="KW-0614">Plasmid</keyword>
<protein>
    <submittedName>
        <fullName evidence="2">Uncharacterized protein</fullName>
    </submittedName>
</protein>
<name>K0DUV8_9BURK</name>
<dbReference type="HOGENOM" id="CLU_1802478_0_0_4"/>
<proteinExistence type="predicted"/>
<dbReference type="Proteomes" id="UP000010105">
    <property type="component" value="Plasmid pSYMBR3459"/>
</dbReference>
<evidence type="ECO:0000313" key="2">
    <source>
        <dbReference type="EMBL" id="AFT90026.1"/>
    </source>
</evidence>
<evidence type="ECO:0000313" key="3">
    <source>
        <dbReference type="Proteomes" id="UP000010105"/>
    </source>
</evidence>
<reference evidence="2 3" key="1">
    <citation type="journal article" date="2012" name="J. Bacteriol.">
        <title>Complete Genome Sequence of Burkholderia phenoliruptrix BR3459a (CLA1), a Heat-Tolerant, Nitrogen-Fixing Symbiont of Mimosa flocculosa.</title>
        <authorList>
            <person name="de Oliveira Cunha C."/>
            <person name="Goda Zuleta L.F."/>
            <person name="Paula de Almeida L.G."/>
            <person name="Prioli Ciapina L."/>
            <person name="Lustrino Borges W."/>
            <person name="Pitard R.M."/>
            <person name="Baldani J.I."/>
            <person name="Straliotto R."/>
            <person name="de Faria S.M."/>
            <person name="Hungria M."/>
            <person name="Sousa Cavada B."/>
            <person name="Mercante F.M."/>
            <person name="Ribeiro de Vasconcelos A.T."/>
        </authorList>
    </citation>
    <scope>NUCLEOTIDE SEQUENCE [LARGE SCALE GENOMIC DNA]</scope>
    <source>
        <strain evidence="2 3">BR3459a</strain>
        <plasmid evidence="2 3">pSYMBR3459</plasmid>
    </source>
</reference>
<feature type="region of interest" description="Disordered" evidence="1">
    <location>
        <begin position="85"/>
        <end position="112"/>
    </location>
</feature>
<dbReference type="EMBL" id="CP003865">
    <property type="protein sequence ID" value="AFT90026.1"/>
    <property type="molecule type" value="Genomic_DNA"/>
</dbReference>
<accession>K0DUV8</accession>